<name>A0A251UL23_HELAN</name>
<dbReference type="InParanoid" id="A0A251UL23"/>
<evidence type="ECO:0000313" key="1">
    <source>
        <dbReference type="EMBL" id="KAF5802449.1"/>
    </source>
</evidence>
<dbReference type="Proteomes" id="UP000215914">
    <property type="component" value="Chromosome 6"/>
</dbReference>
<gene>
    <name evidence="2" type="ORF">HannXRQ_Chr06g0177781</name>
    <name evidence="1" type="ORF">HanXRQr2_Chr06g0259601</name>
</gene>
<accession>A0A251UL23</accession>
<proteinExistence type="predicted"/>
<organism evidence="2 3">
    <name type="scientific">Helianthus annuus</name>
    <name type="common">Common sunflower</name>
    <dbReference type="NCBI Taxonomy" id="4232"/>
    <lineage>
        <taxon>Eukaryota</taxon>
        <taxon>Viridiplantae</taxon>
        <taxon>Streptophyta</taxon>
        <taxon>Embryophyta</taxon>
        <taxon>Tracheophyta</taxon>
        <taxon>Spermatophyta</taxon>
        <taxon>Magnoliopsida</taxon>
        <taxon>eudicotyledons</taxon>
        <taxon>Gunneridae</taxon>
        <taxon>Pentapetalae</taxon>
        <taxon>asterids</taxon>
        <taxon>campanulids</taxon>
        <taxon>Asterales</taxon>
        <taxon>Asteraceae</taxon>
        <taxon>Asteroideae</taxon>
        <taxon>Heliantheae alliance</taxon>
        <taxon>Heliantheae</taxon>
        <taxon>Helianthus</taxon>
    </lineage>
</organism>
<reference evidence="1" key="3">
    <citation type="submission" date="2020-06" db="EMBL/GenBank/DDBJ databases">
        <title>Helianthus annuus Genome sequencing and assembly Release 2.</title>
        <authorList>
            <person name="Gouzy J."/>
            <person name="Langlade N."/>
            <person name="Munos S."/>
        </authorList>
    </citation>
    <scope>NUCLEOTIDE SEQUENCE</scope>
    <source>
        <tissue evidence="1">Leaves</tissue>
    </source>
</reference>
<evidence type="ECO:0000313" key="2">
    <source>
        <dbReference type="EMBL" id="OTG23021.1"/>
    </source>
</evidence>
<sequence length="56" mass="6395">MIKVGPRVSITKHGLRAGNSSRETNLCSITTQQNIWYYTSLWTNTSVVVLRDQLWA</sequence>
<reference evidence="1 3" key="1">
    <citation type="journal article" date="2017" name="Nature">
        <title>The sunflower genome provides insights into oil metabolism, flowering and Asterid evolution.</title>
        <authorList>
            <person name="Badouin H."/>
            <person name="Gouzy J."/>
            <person name="Grassa C.J."/>
            <person name="Murat F."/>
            <person name="Staton S.E."/>
            <person name="Cottret L."/>
            <person name="Lelandais-Briere C."/>
            <person name="Owens G.L."/>
            <person name="Carrere S."/>
            <person name="Mayjonade B."/>
            <person name="Legrand L."/>
            <person name="Gill N."/>
            <person name="Kane N.C."/>
            <person name="Bowers J.E."/>
            <person name="Hubner S."/>
            <person name="Bellec A."/>
            <person name="Berard A."/>
            <person name="Berges H."/>
            <person name="Blanchet N."/>
            <person name="Boniface M.C."/>
            <person name="Brunel D."/>
            <person name="Catrice O."/>
            <person name="Chaidir N."/>
            <person name="Claudel C."/>
            <person name="Donnadieu C."/>
            <person name="Faraut T."/>
            <person name="Fievet G."/>
            <person name="Helmstetter N."/>
            <person name="King M."/>
            <person name="Knapp S.J."/>
            <person name="Lai Z."/>
            <person name="Le Paslier M.C."/>
            <person name="Lippi Y."/>
            <person name="Lorenzon L."/>
            <person name="Mandel J.R."/>
            <person name="Marage G."/>
            <person name="Marchand G."/>
            <person name="Marquand E."/>
            <person name="Bret-Mestries E."/>
            <person name="Morien E."/>
            <person name="Nambeesan S."/>
            <person name="Nguyen T."/>
            <person name="Pegot-Espagnet P."/>
            <person name="Pouilly N."/>
            <person name="Raftis F."/>
            <person name="Sallet E."/>
            <person name="Schiex T."/>
            <person name="Thomas J."/>
            <person name="Vandecasteele C."/>
            <person name="Vares D."/>
            <person name="Vear F."/>
            <person name="Vautrin S."/>
            <person name="Crespi M."/>
            <person name="Mangin B."/>
            <person name="Burke J.M."/>
            <person name="Salse J."/>
            <person name="Munos S."/>
            <person name="Vincourt P."/>
            <person name="Rieseberg L.H."/>
            <person name="Langlade N.B."/>
        </authorList>
    </citation>
    <scope>NUCLEOTIDE SEQUENCE [LARGE SCALE GENOMIC DNA]</scope>
    <source>
        <strain evidence="3">cv. SF193</strain>
        <tissue evidence="1">Leaves</tissue>
    </source>
</reference>
<keyword evidence="3" id="KW-1185">Reference proteome</keyword>
<dbReference type="EMBL" id="CM007895">
    <property type="protein sequence ID" value="OTG23021.1"/>
    <property type="molecule type" value="Genomic_DNA"/>
</dbReference>
<protein>
    <submittedName>
        <fullName evidence="2">Uncharacterized protein</fullName>
    </submittedName>
</protein>
<dbReference type="Gramene" id="mRNA:HanXRQr2_Chr06g0259601">
    <property type="protein sequence ID" value="mRNA:HanXRQr2_Chr06g0259601"/>
    <property type="gene ID" value="HanXRQr2_Chr06g0259601"/>
</dbReference>
<dbReference type="AlphaFoldDB" id="A0A251UL23"/>
<evidence type="ECO:0000313" key="3">
    <source>
        <dbReference type="Proteomes" id="UP000215914"/>
    </source>
</evidence>
<reference evidence="2" key="2">
    <citation type="submission" date="2017-02" db="EMBL/GenBank/DDBJ databases">
        <title>Sunflower complete genome.</title>
        <authorList>
            <person name="Langlade N."/>
            <person name="Munos S."/>
        </authorList>
    </citation>
    <scope>NUCLEOTIDE SEQUENCE [LARGE SCALE GENOMIC DNA]</scope>
    <source>
        <tissue evidence="2">Leaves</tissue>
    </source>
</reference>
<dbReference type="EMBL" id="MNCJ02000321">
    <property type="protein sequence ID" value="KAF5802449.1"/>
    <property type="molecule type" value="Genomic_DNA"/>
</dbReference>